<dbReference type="InterPro" id="IPR032816">
    <property type="entry name" value="VTT_dom"/>
</dbReference>
<keyword evidence="4 7" id="KW-0812">Transmembrane</keyword>
<dbReference type="KEGG" id="mmar:MODMU_1588"/>
<feature type="transmembrane region" description="Helical" evidence="7">
    <location>
        <begin position="41"/>
        <end position="57"/>
    </location>
</feature>
<dbReference type="AlphaFoldDB" id="I4EUG9"/>
<dbReference type="STRING" id="477641.MODMU_1588"/>
<dbReference type="InterPro" id="IPR015414">
    <property type="entry name" value="TMEM64"/>
</dbReference>
<dbReference type="PANTHER" id="PTHR12677:SF59">
    <property type="entry name" value="GOLGI APPARATUS MEMBRANE PROTEIN TVP38-RELATED"/>
    <property type="match status" value="1"/>
</dbReference>
<keyword evidence="10" id="KW-1185">Reference proteome</keyword>
<dbReference type="Proteomes" id="UP000006461">
    <property type="component" value="Chromosome"/>
</dbReference>
<evidence type="ECO:0000256" key="1">
    <source>
        <dbReference type="ARBA" id="ARBA00004651"/>
    </source>
</evidence>
<evidence type="ECO:0000259" key="8">
    <source>
        <dbReference type="Pfam" id="PF09335"/>
    </source>
</evidence>
<comment type="similarity">
    <text evidence="2 7">Belongs to the TVP38/TMEM64 family.</text>
</comment>
<evidence type="ECO:0000256" key="7">
    <source>
        <dbReference type="RuleBase" id="RU366058"/>
    </source>
</evidence>
<protein>
    <recommendedName>
        <fullName evidence="7">TVP38/TMEM64 family membrane protein</fullName>
    </recommendedName>
</protein>
<keyword evidence="6 7" id="KW-0472">Membrane</keyword>
<name>I4EUG9_MODI5</name>
<evidence type="ECO:0000256" key="2">
    <source>
        <dbReference type="ARBA" id="ARBA00008640"/>
    </source>
</evidence>
<sequence length="246" mass="25576">MSRRLRLRLGAFVLALLAGAAVTLSVDLPTVAEVRSWLDEGGAARWLVAVVGVSLALQTPVSRSAISVLLGAVVGFPAGLAVALSGGLLGGLAGFALSRWLGREAVARLAGARLAALDRRVGARGFASVLAARMAPVAPFMVVSYAAGLSSVRLLPYLLGTALGLVPWSVLYVGIGTSVTSTGFWTSLAGVAPLAVLASCALLAAWLWWRRHWPHATPHMGWRSTATRRAGLGDDLSTLPPERPDN</sequence>
<dbReference type="EMBL" id="FO203431">
    <property type="protein sequence ID" value="CCH87032.1"/>
    <property type="molecule type" value="Genomic_DNA"/>
</dbReference>
<feature type="transmembrane region" description="Helical" evidence="7">
    <location>
        <begin position="69"/>
        <end position="97"/>
    </location>
</feature>
<gene>
    <name evidence="9" type="ordered locus">MODMU_1588</name>
</gene>
<proteinExistence type="inferred from homology"/>
<evidence type="ECO:0000313" key="9">
    <source>
        <dbReference type="EMBL" id="CCH87032.1"/>
    </source>
</evidence>
<dbReference type="Pfam" id="PF09335">
    <property type="entry name" value="VTT_dom"/>
    <property type="match status" value="1"/>
</dbReference>
<evidence type="ECO:0000256" key="3">
    <source>
        <dbReference type="ARBA" id="ARBA00022475"/>
    </source>
</evidence>
<reference evidence="9 10" key="1">
    <citation type="journal article" date="2012" name="J. Bacteriol.">
        <title>Genome Sequence of Radiation-Resistant Modestobacter marinus Strain BC501, a Representative Actinobacterium That Thrives on Calcareous Stone Surfaces.</title>
        <authorList>
            <person name="Normand P."/>
            <person name="Gury J."/>
            <person name="Pujic P."/>
            <person name="Chouaia B."/>
            <person name="Crotti E."/>
            <person name="Brusetti L."/>
            <person name="Daffonchio D."/>
            <person name="Vacherie B."/>
            <person name="Barbe V."/>
            <person name="Medigue C."/>
            <person name="Calteau A."/>
            <person name="Ghodhbane-Gtari F."/>
            <person name="Essoussi I."/>
            <person name="Nouioui I."/>
            <person name="Abbassi-Ghozzi I."/>
            <person name="Gtari M."/>
        </authorList>
    </citation>
    <scope>NUCLEOTIDE SEQUENCE [LARGE SCALE GENOMIC DNA]</scope>
    <source>
        <strain evidence="10">BC 501</strain>
    </source>
</reference>
<feature type="transmembrane region" description="Helical" evidence="7">
    <location>
        <begin position="126"/>
        <end position="147"/>
    </location>
</feature>
<dbReference type="HOGENOM" id="CLU_038944_4_2_11"/>
<keyword evidence="5 7" id="KW-1133">Transmembrane helix</keyword>
<evidence type="ECO:0000256" key="5">
    <source>
        <dbReference type="ARBA" id="ARBA00022989"/>
    </source>
</evidence>
<evidence type="ECO:0000256" key="6">
    <source>
        <dbReference type="ARBA" id="ARBA00023136"/>
    </source>
</evidence>
<feature type="transmembrane region" description="Helical" evidence="7">
    <location>
        <begin position="154"/>
        <end position="175"/>
    </location>
</feature>
<dbReference type="PANTHER" id="PTHR12677">
    <property type="entry name" value="GOLGI APPARATUS MEMBRANE PROTEIN TVP38-RELATED"/>
    <property type="match status" value="1"/>
</dbReference>
<dbReference type="eggNOG" id="COG0398">
    <property type="taxonomic scope" value="Bacteria"/>
</dbReference>
<evidence type="ECO:0000256" key="4">
    <source>
        <dbReference type="ARBA" id="ARBA00022692"/>
    </source>
</evidence>
<comment type="subcellular location">
    <subcellularLocation>
        <location evidence="1 7">Cell membrane</location>
        <topology evidence="1 7">Multi-pass membrane protein</topology>
    </subcellularLocation>
</comment>
<evidence type="ECO:0000313" key="10">
    <source>
        <dbReference type="Proteomes" id="UP000006461"/>
    </source>
</evidence>
<organism evidence="9 10">
    <name type="scientific">Modestobacter italicus (strain DSM 44449 / CECT 9708 / BC 501)</name>
    <dbReference type="NCBI Taxonomy" id="2732864"/>
    <lineage>
        <taxon>Bacteria</taxon>
        <taxon>Bacillati</taxon>
        <taxon>Actinomycetota</taxon>
        <taxon>Actinomycetes</taxon>
        <taxon>Geodermatophilales</taxon>
        <taxon>Geodermatophilaceae</taxon>
        <taxon>Modestobacter</taxon>
    </lineage>
</organism>
<feature type="transmembrane region" description="Helical" evidence="7">
    <location>
        <begin position="187"/>
        <end position="209"/>
    </location>
</feature>
<keyword evidence="3 7" id="KW-1003">Cell membrane</keyword>
<accession>I4EUG9</accession>
<dbReference type="GO" id="GO:0005886">
    <property type="term" value="C:plasma membrane"/>
    <property type="evidence" value="ECO:0007669"/>
    <property type="project" value="UniProtKB-SubCell"/>
</dbReference>
<dbReference type="OMA" id="AYGLCTV"/>
<feature type="domain" description="VTT" evidence="8">
    <location>
        <begin position="63"/>
        <end position="177"/>
    </location>
</feature>